<reference evidence="3" key="1">
    <citation type="journal article" date="2013" name="PLoS Genet.">
        <title>The genome of Spraguea lophii and the basis of host-microsporidian interactions.</title>
        <authorList>
            <person name="Campbell S.E."/>
            <person name="Williams T.A."/>
            <person name="Yousuf A."/>
            <person name="Soanes D.M."/>
            <person name="Paszkiewicz K.H."/>
            <person name="Williams B.A.P."/>
        </authorList>
    </citation>
    <scope>NUCLEOTIDE SEQUENCE [LARGE SCALE GENOMIC DNA]</scope>
    <source>
        <strain evidence="3">42_110</strain>
    </source>
</reference>
<feature type="transmembrane region" description="Helical" evidence="1">
    <location>
        <begin position="107"/>
        <end position="140"/>
    </location>
</feature>
<protein>
    <submittedName>
        <fullName evidence="2">Uncharacterized protein</fullName>
    </submittedName>
</protein>
<dbReference type="AlphaFoldDB" id="S7W6X7"/>
<evidence type="ECO:0000313" key="3">
    <source>
        <dbReference type="Proteomes" id="UP000014978"/>
    </source>
</evidence>
<feature type="transmembrane region" description="Helical" evidence="1">
    <location>
        <begin position="231"/>
        <end position="250"/>
    </location>
</feature>
<keyword evidence="3" id="KW-1185">Reference proteome</keyword>
<comment type="caution">
    <text evidence="2">The sequence shown here is derived from an EMBL/GenBank/DDBJ whole genome shotgun (WGS) entry which is preliminary data.</text>
</comment>
<organism evidence="2 3">
    <name type="scientific">Spraguea lophii (strain 42_110)</name>
    <name type="common">Microsporidian parasite</name>
    <dbReference type="NCBI Taxonomy" id="1358809"/>
    <lineage>
        <taxon>Eukaryota</taxon>
        <taxon>Fungi</taxon>
        <taxon>Fungi incertae sedis</taxon>
        <taxon>Microsporidia</taxon>
        <taxon>Spragueidae</taxon>
        <taxon>Spraguea</taxon>
    </lineage>
</organism>
<evidence type="ECO:0000313" key="2">
    <source>
        <dbReference type="EMBL" id="EPR78575.1"/>
    </source>
</evidence>
<evidence type="ECO:0000256" key="1">
    <source>
        <dbReference type="SAM" id="Phobius"/>
    </source>
</evidence>
<name>S7W6X7_SPRLO</name>
<feature type="transmembrane region" description="Helical" evidence="1">
    <location>
        <begin position="62"/>
        <end position="79"/>
    </location>
</feature>
<sequence>MKKFLGILNFQIASCSFIIEVYNNIKKNIPEDYTRMVFFGLLGLSLFLALFGVVFIRVSLGALIAIAISGVMFIVSNKIENGEYIPFLSNDYVLKIKTWMEANFYTTIIIILVISIFLASIAMVFLKSVTWIGAIVLSIYVYNEIFTKKTLFGMGIENQYVNIAAYVIFLLAVYFIFLKLPNIVLAFLFAVVGGSMVLPLLEQVCGENWGFEEIIIAICKGQDVEITQPNIVYTAIFVSFCAGIQIILCLRSK</sequence>
<dbReference type="VEuPathDB" id="MicrosporidiaDB:SLOPH_1091"/>
<keyword evidence="1" id="KW-0472">Membrane</keyword>
<keyword evidence="1" id="KW-1133">Transmembrane helix</keyword>
<dbReference type="InParanoid" id="S7W6X7"/>
<dbReference type="EMBL" id="ATCN01000699">
    <property type="protein sequence ID" value="EPR78575.1"/>
    <property type="molecule type" value="Genomic_DNA"/>
</dbReference>
<gene>
    <name evidence="2" type="ORF">SLOPH_1091</name>
</gene>
<dbReference type="OMA" id="FWYISEN"/>
<proteinExistence type="predicted"/>
<accession>S7W6X7</accession>
<dbReference type="HOGENOM" id="CLU_1099104_0_0_1"/>
<dbReference type="Proteomes" id="UP000014978">
    <property type="component" value="Unassembled WGS sequence"/>
</dbReference>
<keyword evidence="1" id="KW-0812">Transmembrane</keyword>
<feature type="transmembrane region" description="Helical" evidence="1">
    <location>
        <begin position="37"/>
        <end position="56"/>
    </location>
</feature>